<evidence type="ECO:0000313" key="1">
    <source>
        <dbReference type="EMBL" id="WMV58449.1"/>
    </source>
</evidence>
<accession>A0AAF0V6Z3</accession>
<proteinExistence type="predicted"/>
<dbReference type="Proteomes" id="UP001234989">
    <property type="component" value="Chromosome 12"/>
</dbReference>
<sequence length="135" mass="14723">MAGILKYYDISVLYHLSKSNVVAVALSQLSMGSVSHVEEDKKELVHDVHRFAHLGVLFVDSTKGGVMAHIGSESSFVSDVKAKQGLNSVLIKLKEAVLKKSVEAFSQGGDGVFRYQGHLCVPNVDVERENLIRSP</sequence>
<keyword evidence="2" id="KW-1185">Reference proteome</keyword>
<name>A0AAF0V6Z3_SOLVR</name>
<reference evidence="1" key="1">
    <citation type="submission" date="2023-08" db="EMBL/GenBank/DDBJ databases">
        <title>A de novo genome assembly of Solanum verrucosum Schlechtendal, a Mexican diploid species geographically isolated from the other diploid A-genome species in potato relatives.</title>
        <authorList>
            <person name="Hosaka K."/>
        </authorList>
    </citation>
    <scope>NUCLEOTIDE SEQUENCE</scope>
    <source>
        <tissue evidence="1">Young leaves</tissue>
    </source>
</reference>
<protein>
    <submittedName>
        <fullName evidence="1">Uncharacterized protein</fullName>
    </submittedName>
</protein>
<dbReference type="EMBL" id="CP133623">
    <property type="protein sequence ID" value="WMV58449.1"/>
    <property type="molecule type" value="Genomic_DNA"/>
</dbReference>
<dbReference type="AlphaFoldDB" id="A0AAF0V6Z3"/>
<gene>
    <name evidence="1" type="ORF">MTR67_051834</name>
</gene>
<evidence type="ECO:0000313" key="2">
    <source>
        <dbReference type="Proteomes" id="UP001234989"/>
    </source>
</evidence>
<organism evidence="1 2">
    <name type="scientific">Solanum verrucosum</name>
    <dbReference type="NCBI Taxonomy" id="315347"/>
    <lineage>
        <taxon>Eukaryota</taxon>
        <taxon>Viridiplantae</taxon>
        <taxon>Streptophyta</taxon>
        <taxon>Embryophyta</taxon>
        <taxon>Tracheophyta</taxon>
        <taxon>Spermatophyta</taxon>
        <taxon>Magnoliopsida</taxon>
        <taxon>eudicotyledons</taxon>
        <taxon>Gunneridae</taxon>
        <taxon>Pentapetalae</taxon>
        <taxon>asterids</taxon>
        <taxon>lamiids</taxon>
        <taxon>Solanales</taxon>
        <taxon>Solanaceae</taxon>
        <taxon>Solanoideae</taxon>
        <taxon>Solaneae</taxon>
        <taxon>Solanum</taxon>
    </lineage>
</organism>